<sequence length="92" mass="10481">MAEEGKINKFNLEEGVAVLEEVDGTEIKFSIEDELEIEGNQYFILVREDELDLGEGYALKLTTDDSGTEVLLPIDNEEELAKVQNEIERLYQ</sequence>
<dbReference type="OrthoDB" id="2112694at2"/>
<proteinExistence type="predicted"/>
<gene>
    <name evidence="1" type="ORF">SAMN02745118_02602</name>
</gene>
<keyword evidence="2" id="KW-1185">Reference proteome</keyword>
<evidence type="ECO:0008006" key="3">
    <source>
        <dbReference type="Google" id="ProtNLM"/>
    </source>
</evidence>
<dbReference type="RefSeq" id="WP_078811009.1">
    <property type="nucleotide sequence ID" value="NZ_FUWM01000029.1"/>
</dbReference>
<evidence type="ECO:0000313" key="2">
    <source>
        <dbReference type="Proteomes" id="UP000190625"/>
    </source>
</evidence>
<organism evidence="1 2">
    <name type="scientific">Selenihalanaerobacter shriftii</name>
    <dbReference type="NCBI Taxonomy" id="142842"/>
    <lineage>
        <taxon>Bacteria</taxon>
        <taxon>Bacillati</taxon>
        <taxon>Bacillota</taxon>
        <taxon>Clostridia</taxon>
        <taxon>Halanaerobiales</taxon>
        <taxon>Halobacteroidaceae</taxon>
        <taxon>Selenihalanaerobacter</taxon>
    </lineage>
</organism>
<name>A0A1T4QLD9_9FIRM</name>
<dbReference type="Proteomes" id="UP000190625">
    <property type="component" value="Unassembled WGS sequence"/>
</dbReference>
<dbReference type="STRING" id="142842.SAMN02745118_02602"/>
<dbReference type="InterPro" id="IPR009711">
    <property type="entry name" value="UPF0473"/>
</dbReference>
<evidence type="ECO:0000313" key="1">
    <source>
        <dbReference type="EMBL" id="SKA04525.1"/>
    </source>
</evidence>
<dbReference type="Pfam" id="PF06949">
    <property type="entry name" value="DUF1292"/>
    <property type="match status" value="1"/>
</dbReference>
<protein>
    <recommendedName>
        <fullName evidence="3">DUF1292 domain-containing protein</fullName>
    </recommendedName>
</protein>
<accession>A0A1T4QLD9</accession>
<reference evidence="2" key="1">
    <citation type="submission" date="2017-02" db="EMBL/GenBank/DDBJ databases">
        <authorList>
            <person name="Varghese N."/>
            <person name="Submissions S."/>
        </authorList>
    </citation>
    <scope>NUCLEOTIDE SEQUENCE [LARGE SCALE GENOMIC DNA]</scope>
    <source>
        <strain evidence="2">ATCC BAA-73</strain>
    </source>
</reference>
<dbReference type="EMBL" id="FUWM01000029">
    <property type="protein sequence ID" value="SKA04525.1"/>
    <property type="molecule type" value="Genomic_DNA"/>
</dbReference>
<dbReference type="AlphaFoldDB" id="A0A1T4QLD9"/>